<evidence type="ECO:0000256" key="5">
    <source>
        <dbReference type="ARBA" id="ARBA00022692"/>
    </source>
</evidence>
<evidence type="ECO:0000256" key="10">
    <source>
        <dbReference type="SAM" id="Phobius"/>
    </source>
</evidence>
<evidence type="ECO:0000256" key="9">
    <source>
        <dbReference type="SAM" id="MobiDB-lite"/>
    </source>
</evidence>
<gene>
    <name evidence="11" type="primary">NAT8L</name>
</gene>
<keyword evidence="6 10" id="KW-1133">Transmembrane helix</keyword>
<dbReference type="Proteomes" id="UP000016666">
    <property type="component" value="Chromosome 4"/>
</dbReference>
<evidence type="ECO:0000256" key="7">
    <source>
        <dbReference type="ARBA" id="ARBA00023136"/>
    </source>
</evidence>
<feature type="transmembrane region" description="Helical" evidence="10">
    <location>
        <begin position="63"/>
        <end position="80"/>
    </location>
</feature>
<feature type="compositionally biased region" description="Gly residues" evidence="9">
    <location>
        <begin position="278"/>
        <end position="289"/>
    </location>
</feature>
<keyword evidence="5 10" id="KW-0812">Transmembrane</keyword>
<evidence type="ECO:0000313" key="12">
    <source>
        <dbReference type="Proteomes" id="UP000016666"/>
    </source>
</evidence>
<protein>
    <submittedName>
        <fullName evidence="11">N-acetyltransferase 8 like</fullName>
    </submittedName>
</protein>
<keyword evidence="12" id="KW-1185">Reference proteome</keyword>
<keyword evidence="4" id="KW-0808">Transferase</keyword>
<dbReference type="Ensembl" id="ENSAPLT00000040964.1">
    <property type="protein sequence ID" value="ENSAPLP00000031153.1"/>
    <property type="gene ID" value="ENSAPLG00000004458.2"/>
</dbReference>
<evidence type="ECO:0000256" key="4">
    <source>
        <dbReference type="ARBA" id="ARBA00022679"/>
    </source>
</evidence>
<evidence type="ECO:0000256" key="2">
    <source>
        <dbReference type="ARBA" id="ARBA00004496"/>
    </source>
</evidence>
<keyword evidence="8" id="KW-0012">Acyltransferase</keyword>
<keyword evidence="3" id="KW-0963">Cytoplasm</keyword>
<dbReference type="GO" id="GO:0017188">
    <property type="term" value="F:L-aspartate N-acetyltransferase activity"/>
    <property type="evidence" value="ECO:0007669"/>
    <property type="project" value="TreeGrafter"/>
</dbReference>
<feature type="transmembrane region" description="Helical" evidence="10">
    <location>
        <begin position="170"/>
        <end position="196"/>
    </location>
</feature>
<keyword evidence="7 10" id="KW-0472">Membrane</keyword>
<dbReference type="GO" id="GO:0031966">
    <property type="term" value="C:mitochondrial membrane"/>
    <property type="evidence" value="ECO:0007669"/>
    <property type="project" value="TreeGrafter"/>
</dbReference>
<dbReference type="PANTHER" id="PTHR13947:SF11">
    <property type="entry name" value="N-ACETYLASPARTATE SYNTHETASE"/>
    <property type="match status" value="1"/>
</dbReference>
<sequence>MRGALGPRGPAAPPPYKCLSKMQRSSFLPSRPAAPLRAPRSPRRCLAGLRPCSEPRSFPPPPFPPFFFPPFLSLFFFFFFPPPPFFSSFPSPRAVCMHCLSPKMMWPTLSGTPSAPLSPPKEEPRRDNVYIREFHPSEQEVVRRIFYEGIMERIPNTAFRGLKQQPLTQLLYGLLAVICFVVTKSFLLTCCLPIFLMGMRYYFSRKVILHYLDCALHTDMSDIEQYYMKPPDVQSSSAASICTQGMGYGCWGLAALRPPQCRLLLLGGRPGRQRGGDRGGAGQRGGQHGGAAPHVRRLQLPRQGDRQGPGPQSAGVCHAQQLLLRRTGDHGREDGGPQAVRVLGLQARGSG</sequence>
<proteinExistence type="predicted"/>
<dbReference type="GeneTree" id="ENSGT00950000182932"/>
<reference evidence="11" key="3">
    <citation type="submission" date="2025-09" db="UniProtKB">
        <authorList>
            <consortium name="Ensembl"/>
        </authorList>
    </citation>
    <scope>IDENTIFICATION</scope>
</reference>
<accession>A0A493TZ53</accession>
<feature type="region of interest" description="Disordered" evidence="9">
    <location>
        <begin position="272"/>
        <end position="293"/>
    </location>
</feature>
<evidence type="ECO:0000256" key="8">
    <source>
        <dbReference type="ARBA" id="ARBA00023315"/>
    </source>
</evidence>
<reference evidence="11" key="2">
    <citation type="submission" date="2025-08" db="UniProtKB">
        <authorList>
            <consortium name="Ensembl"/>
        </authorList>
    </citation>
    <scope>IDENTIFICATION</scope>
</reference>
<dbReference type="InterPro" id="IPR050769">
    <property type="entry name" value="NAT_camello-type"/>
</dbReference>
<evidence type="ECO:0000313" key="11">
    <source>
        <dbReference type="Ensembl" id="ENSAPLP00000031153.1"/>
    </source>
</evidence>
<reference evidence="11 12" key="1">
    <citation type="submission" date="2017-10" db="EMBL/GenBank/DDBJ databases">
        <title>A new Pekin duck reference genome.</title>
        <authorList>
            <person name="Hou Z.-C."/>
            <person name="Zhou Z.-K."/>
            <person name="Zhu F."/>
            <person name="Hou S.-S."/>
        </authorList>
    </citation>
    <scope>NUCLEOTIDE SEQUENCE [LARGE SCALE GENOMIC DNA]</scope>
</reference>
<comment type="subcellular location">
    <subcellularLocation>
        <location evidence="2">Cytoplasm</location>
    </subcellularLocation>
    <subcellularLocation>
        <location evidence="1">Membrane</location>
    </subcellularLocation>
</comment>
<dbReference type="PANTHER" id="PTHR13947">
    <property type="entry name" value="GNAT FAMILY N-ACETYLTRANSFERASE"/>
    <property type="match status" value="1"/>
</dbReference>
<dbReference type="AlphaFoldDB" id="A0A493TZ53"/>
<evidence type="ECO:0000256" key="1">
    <source>
        <dbReference type="ARBA" id="ARBA00004370"/>
    </source>
</evidence>
<name>A0A493TZ53_ANAPP</name>
<evidence type="ECO:0000256" key="3">
    <source>
        <dbReference type="ARBA" id="ARBA00022490"/>
    </source>
</evidence>
<evidence type="ECO:0000256" key="6">
    <source>
        <dbReference type="ARBA" id="ARBA00022989"/>
    </source>
</evidence>
<organism evidence="11 12">
    <name type="scientific">Anas platyrhynchos platyrhynchos</name>
    <name type="common">Northern mallard</name>
    <dbReference type="NCBI Taxonomy" id="8840"/>
    <lineage>
        <taxon>Eukaryota</taxon>
        <taxon>Metazoa</taxon>
        <taxon>Chordata</taxon>
        <taxon>Craniata</taxon>
        <taxon>Vertebrata</taxon>
        <taxon>Euteleostomi</taxon>
        <taxon>Archelosauria</taxon>
        <taxon>Archosauria</taxon>
        <taxon>Dinosauria</taxon>
        <taxon>Saurischia</taxon>
        <taxon>Theropoda</taxon>
        <taxon>Coelurosauria</taxon>
        <taxon>Aves</taxon>
        <taxon>Neognathae</taxon>
        <taxon>Galloanserae</taxon>
        <taxon>Anseriformes</taxon>
        <taxon>Anatidae</taxon>
        <taxon>Anatinae</taxon>
        <taxon>Anas</taxon>
    </lineage>
</organism>